<reference evidence="8" key="1">
    <citation type="submission" date="2023-03" db="EMBL/GenBank/DDBJ databases">
        <title>Massive genome expansion in bonnet fungi (Mycena s.s.) driven by repeated elements and novel gene families across ecological guilds.</title>
        <authorList>
            <consortium name="Lawrence Berkeley National Laboratory"/>
            <person name="Harder C.B."/>
            <person name="Miyauchi S."/>
            <person name="Viragh M."/>
            <person name="Kuo A."/>
            <person name="Thoen E."/>
            <person name="Andreopoulos B."/>
            <person name="Lu D."/>
            <person name="Skrede I."/>
            <person name="Drula E."/>
            <person name="Henrissat B."/>
            <person name="Morin E."/>
            <person name="Kohler A."/>
            <person name="Barry K."/>
            <person name="LaButti K."/>
            <person name="Morin E."/>
            <person name="Salamov A."/>
            <person name="Lipzen A."/>
            <person name="Mereny Z."/>
            <person name="Hegedus B."/>
            <person name="Baldrian P."/>
            <person name="Stursova M."/>
            <person name="Weitz H."/>
            <person name="Taylor A."/>
            <person name="Grigoriev I.V."/>
            <person name="Nagy L.G."/>
            <person name="Martin F."/>
            <person name="Kauserud H."/>
        </authorList>
    </citation>
    <scope>NUCLEOTIDE SEQUENCE</scope>
    <source>
        <strain evidence="8">CBHHK002</strain>
    </source>
</reference>
<dbReference type="Gene3D" id="1.10.630.10">
    <property type="entry name" value="Cytochrome P450"/>
    <property type="match status" value="1"/>
</dbReference>
<evidence type="ECO:0000313" key="9">
    <source>
        <dbReference type="Proteomes" id="UP001218218"/>
    </source>
</evidence>
<keyword evidence="9" id="KW-1185">Reference proteome</keyword>
<evidence type="ECO:0000256" key="3">
    <source>
        <dbReference type="ARBA" id="ARBA00010617"/>
    </source>
</evidence>
<dbReference type="InterPro" id="IPR050121">
    <property type="entry name" value="Cytochrome_P450_monoxygenase"/>
</dbReference>
<dbReference type="GO" id="GO:0004497">
    <property type="term" value="F:monooxygenase activity"/>
    <property type="evidence" value="ECO:0007669"/>
    <property type="project" value="InterPro"/>
</dbReference>
<accession>A0AAD7EWQ5</accession>
<dbReference type="InterPro" id="IPR036396">
    <property type="entry name" value="Cyt_P450_sf"/>
</dbReference>
<dbReference type="Proteomes" id="UP001218218">
    <property type="component" value="Unassembled WGS sequence"/>
</dbReference>
<evidence type="ECO:0000256" key="6">
    <source>
        <dbReference type="PIRSR" id="PIRSR602401-1"/>
    </source>
</evidence>
<dbReference type="AlphaFoldDB" id="A0AAD7EWQ5"/>
<feature type="chain" id="PRO_5042254188" evidence="7">
    <location>
        <begin position="27"/>
        <end position="541"/>
    </location>
</feature>
<dbReference type="SUPFAM" id="SSF48264">
    <property type="entry name" value="Cytochrome P450"/>
    <property type="match status" value="1"/>
</dbReference>
<dbReference type="GO" id="GO:0016705">
    <property type="term" value="F:oxidoreductase activity, acting on paired donors, with incorporation or reduction of molecular oxygen"/>
    <property type="evidence" value="ECO:0007669"/>
    <property type="project" value="InterPro"/>
</dbReference>
<feature type="binding site" description="axial binding residue" evidence="6">
    <location>
        <position position="485"/>
    </location>
    <ligand>
        <name>heme</name>
        <dbReference type="ChEBI" id="CHEBI:30413"/>
    </ligand>
    <ligandPart>
        <name>Fe</name>
        <dbReference type="ChEBI" id="CHEBI:18248"/>
    </ligandPart>
</feature>
<organism evidence="8 9">
    <name type="scientific">Mycena albidolilacea</name>
    <dbReference type="NCBI Taxonomy" id="1033008"/>
    <lineage>
        <taxon>Eukaryota</taxon>
        <taxon>Fungi</taxon>
        <taxon>Dikarya</taxon>
        <taxon>Basidiomycota</taxon>
        <taxon>Agaricomycotina</taxon>
        <taxon>Agaricomycetes</taxon>
        <taxon>Agaricomycetidae</taxon>
        <taxon>Agaricales</taxon>
        <taxon>Marasmiineae</taxon>
        <taxon>Mycenaceae</taxon>
        <taxon>Mycena</taxon>
    </lineage>
</organism>
<evidence type="ECO:0000256" key="2">
    <source>
        <dbReference type="ARBA" id="ARBA00005179"/>
    </source>
</evidence>
<dbReference type="PANTHER" id="PTHR24305">
    <property type="entry name" value="CYTOCHROME P450"/>
    <property type="match status" value="1"/>
</dbReference>
<dbReference type="GO" id="GO:0020037">
    <property type="term" value="F:heme binding"/>
    <property type="evidence" value="ECO:0007669"/>
    <property type="project" value="InterPro"/>
</dbReference>
<dbReference type="InterPro" id="IPR001128">
    <property type="entry name" value="Cyt_P450"/>
</dbReference>
<comment type="caution">
    <text evidence="8">The sequence shown here is derived from an EMBL/GenBank/DDBJ whole genome shotgun (WGS) entry which is preliminary data.</text>
</comment>
<evidence type="ECO:0000256" key="7">
    <source>
        <dbReference type="SAM" id="SignalP"/>
    </source>
</evidence>
<name>A0AAD7EWQ5_9AGAR</name>
<keyword evidence="5 6" id="KW-0408">Iron</keyword>
<sequence length="541" mass="59677">MDAATLAIDAFVVLALSLAVYQFGKPKPLPSIPHNKLSWFLGDIPLLMRMLKERGASSYACEETAMRHGPVSQVIVGPGAGWASRWLGFGQVIVVLADSQEIQDVLINRAHEFDRSKAVSFLFSGTIPEGMAVLPTNDKLKHHKRYLQMAMTAPYLARMTPGLVELMQELVDLWTVAAKRLPGSPDVAIDAMDDIRLASIDMMAAIAFGGSFKSIKTSLDFLEATPAAGPSDRPEVPKLASDLQVLLDVIAEGIHFPVLSLLPFLTRNFNKKFRRAIDSIHGNMRTRLNATRMEYAEAAKDGGKALSEADNVLDMILEREREDMGKGVQALTESEILDELTLFALGGSETTATTMQWAVKFLAKHPEIQHKLHAELLENLPSLAVSAPSYAEISNETRLPYLTAVVYEILRCARAAPAVARDATVDTVILGHPIPKGTQVLMPVGMVQQEGDVLKFNPERWLRADGSFDANAGPWLAFGYGFRACFGQKLALLELRTFLAMVQFNFFFAALPEEINTWKSVETVTTHPLQCFTRPIPWENM</sequence>
<comment type="cofactor">
    <cofactor evidence="1 6">
        <name>heme</name>
        <dbReference type="ChEBI" id="CHEBI:30413"/>
    </cofactor>
</comment>
<keyword evidence="7" id="KW-0732">Signal</keyword>
<keyword evidence="6" id="KW-0349">Heme</keyword>
<comment type="similarity">
    <text evidence="3">Belongs to the cytochrome P450 family.</text>
</comment>
<gene>
    <name evidence="8" type="ORF">DFH08DRAFT_773390</name>
</gene>
<dbReference type="EMBL" id="JARIHO010000010">
    <property type="protein sequence ID" value="KAJ7354178.1"/>
    <property type="molecule type" value="Genomic_DNA"/>
</dbReference>
<evidence type="ECO:0000256" key="5">
    <source>
        <dbReference type="ARBA" id="ARBA00023004"/>
    </source>
</evidence>
<feature type="signal peptide" evidence="7">
    <location>
        <begin position="1"/>
        <end position="26"/>
    </location>
</feature>
<dbReference type="Pfam" id="PF00067">
    <property type="entry name" value="p450"/>
    <property type="match status" value="1"/>
</dbReference>
<proteinExistence type="inferred from homology"/>
<dbReference type="PRINTS" id="PR00463">
    <property type="entry name" value="EP450I"/>
</dbReference>
<dbReference type="PRINTS" id="PR00385">
    <property type="entry name" value="P450"/>
</dbReference>
<dbReference type="GO" id="GO:0005506">
    <property type="term" value="F:iron ion binding"/>
    <property type="evidence" value="ECO:0007669"/>
    <property type="project" value="InterPro"/>
</dbReference>
<protein>
    <submittedName>
        <fullName evidence="8">Cytochrome P450</fullName>
    </submittedName>
</protein>
<evidence type="ECO:0000256" key="1">
    <source>
        <dbReference type="ARBA" id="ARBA00001971"/>
    </source>
</evidence>
<evidence type="ECO:0000313" key="8">
    <source>
        <dbReference type="EMBL" id="KAJ7354178.1"/>
    </source>
</evidence>
<dbReference type="InterPro" id="IPR002401">
    <property type="entry name" value="Cyt_P450_E_grp-I"/>
</dbReference>
<keyword evidence="4 6" id="KW-0479">Metal-binding</keyword>
<evidence type="ECO:0000256" key="4">
    <source>
        <dbReference type="ARBA" id="ARBA00022723"/>
    </source>
</evidence>
<dbReference type="PANTHER" id="PTHR24305:SF232">
    <property type="entry name" value="P450, PUTATIVE (EUROFUNG)-RELATED"/>
    <property type="match status" value="1"/>
</dbReference>
<comment type="pathway">
    <text evidence="2">Secondary metabolite biosynthesis.</text>
</comment>